<comment type="caution">
    <text evidence="1">The sequence shown here is derived from an EMBL/GenBank/DDBJ whole genome shotgun (WGS) entry which is preliminary data.</text>
</comment>
<dbReference type="RefSeq" id="WP_170017073.1">
    <property type="nucleotide sequence ID" value="NZ_CP012545.1"/>
</dbReference>
<evidence type="ECO:0000313" key="2">
    <source>
        <dbReference type="Proteomes" id="UP000650616"/>
    </source>
</evidence>
<evidence type="ECO:0000313" key="1">
    <source>
        <dbReference type="EMBL" id="MBE3608746.1"/>
    </source>
</evidence>
<gene>
    <name evidence="1" type="ORF">CCAL9337_08445</name>
</gene>
<accession>A0AAW3ZWQ7</accession>
<sequence length="69" mass="8438">MLEHVDYEFIKNEQRQNEISRYCDEYEEKVITLLETISRKLKALREEYEPIIGFGNCDEIDGYVWDNRF</sequence>
<reference evidence="1 2" key="1">
    <citation type="submission" date="2015-08" db="EMBL/GenBank/DDBJ databases">
        <title>Comparative genomics of the Campylobacter concisus group.</title>
        <authorList>
            <person name="Yee E."/>
            <person name="Chapman M.H."/>
            <person name="Huynh S."/>
            <person name="Bono J.L."/>
            <person name="On S.L."/>
            <person name="St Leger J."/>
            <person name="Foster G."/>
            <person name="Parker C.T."/>
            <person name="Miller W.G."/>
        </authorList>
    </citation>
    <scope>NUCLEOTIDE SEQUENCE [LARGE SCALE GENOMIC DNA]</scope>
    <source>
        <strain evidence="1 2">RM9337</strain>
    </source>
</reference>
<dbReference type="EMBL" id="LIWG01000013">
    <property type="protein sequence ID" value="MBE3608746.1"/>
    <property type="molecule type" value="Genomic_DNA"/>
</dbReference>
<organism evidence="1 2">
    <name type="scientific">Campylobacter californiensis</name>
    <dbReference type="NCBI Taxonomy" id="1032243"/>
    <lineage>
        <taxon>Bacteria</taxon>
        <taxon>Pseudomonadati</taxon>
        <taxon>Campylobacterota</taxon>
        <taxon>Epsilonproteobacteria</taxon>
        <taxon>Campylobacterales</taxon>
        <taxon>Campylobacteraceae</taxon>
        <taxon>Campylobacter</taxon>
    </lineage>
</organism>
<proteinExistence type="predicted"/>
<dbReference type="AlphaFoldDB" id="A0AAW3ZWQ7"/>
<name>A0AAW3ZWQ7_9BACT</name>
<keyword evidence="2" id="KW-1185">Reference proteome</keyword>
<protein>
    <submittedName>
        <fullName evidence="1">Uncharacterized protein</fullName>
    </submittedName>
</protein>
<dbReference type="Proteomes" id="UP000650616">
    <property type="component" value="Unassembled WGS sequence"/>
</dbReference>